<dbReference type="SUPFAM" id="SSF51735">
    <property type="entry name" value="NAD(P)-binding Rossmann-fold domains"/>
    <property type="match status" value="1"/>
</dbReference>
<dbReference type="PRINTS" id="PR00081">
    <property type="entry name" value="GDHRDH"/>
</dbReference>
<protein>
    <submittedName>
        <fullName evidence="2">NAD(P)-dependent dehydrogenase (Short-subunit alcohol dehydrogenase family)</fullName>
    </submittedName>
</protein>
<sequence length="265" mass="28466">MINKTNITSSIPFSSKKDQPRRVLVTGAGGGMCAGINEVLARAGHLVVCTDVDQTAVEVASERIRSIGGRSAAYCVDVTVEGSVAELAARVDEEFGGIDVLINAAGLLDRKYLVDHDGVSFDRVMAVNLNGPFRMIRHFTPGMVSRGWGRVINISSIAGTTGYPYPSYAASKAGLSNLTRSLLIDFWGTGVTVNNICPGVVDTKMVIQEVREQVKEKVPTQNIVDPQEIGAFIEFLLSDNAKNINGADLMIDGGATQIFRLFDDK</sequence>
<dbReference type="InterPro" id="IPR036291">
    <property type="entry name" value="NAD(P)-bd_dom_sf"/>
</dbReference>
<keyword evidence="3" id="KW-1185">Reference proteome</keyword>
<gene>
    <name evidence="2" type="ORF">J2S67_000114</name>
</gene>
<evidence type="ECO:0000313" key="2">
    <source>
        <dbReference type="EMBL" id="MDR7292846.1"/>
    </source>
</evidence>
<organism evidence="2 3">
    <name type="scientific">Pseudoglutamicibacter albus</name>
    <dbReference type="NCBI Taxonomy" id="98671"/>
    <lineage>
        <taxon>Bacteria</taxon>
        <taxon>Bacillati</taxon>
        <taxon>Actinomycetota</taxon>
        <taxon>Actinomycetes</taxon>
        <taxon>Micrococcales</taxon>
        <taxon>Micrococcaceae</taxon>
        <taxon>Pseudoglutamicibacter</taxon>
    </lineage>
</organism>
<reference evidence="2" key="1">
    <citation type="submission" date="2023-07" db="EMBL/GenBank/DDBJ databases">
        <title>Sequencing the genomes of 1000 actinobacteria strains.</title>
        <authorList>
            <person name="Klenk H.-P."/>
        </authorList>
    </citation>
    <scope>NUCLEOTIDE SEQUENCE</scope>
    <source>
        <strain evidence="2">DSM 13068</strain>
    </source>
</reference>
<dbReference type="InterPro" id="IPR002347">
    <property type="entry name" value="SDR_fam"/>
</dbReference>
<dbReference type="PANTHER" id="PTHR42879:SF2">
    <property type="entry name" value="3-OXOACYL-[ACYL-CARRIER-PROTEIN] REDUCTASE FABG"/>
    <property type="match status" value="1"/>
</dbReference>
<dbReference type="RefSeq" id="WP_310245296.1">
    <property type="nucleotide sequence ID" value="NZ_JAVDXX010000001.1"/>
</dbReference>
<comment type="similarity">
    <text evidence="1">Belongs to the short-chain dehydrogenases/reductases (SDR) family.</text>
</comment>
<dbReference type="Gene3D" id="3.40.50.720">
    <property type="entry name" value="NAD(P)-binding Rossmann-like Domain"/>
    <property type="match status" value="1"/>
</dbReference>
<comment type="caution">
    <text evidence="2">The sequence shown here is derived from an EMBL/GenBank/DDBJ whole genome shotgun (WGS) entry which is preliminary data.</text>
</comment>
<dbReference type="InterPro" id="IPR050259">
    <property type="entry name" value="SDR"/>
</dbReference>
<accession>A0ABU1YYL8</accession>
<name>A0ABU1YYL8_9MICC</name>
<dbReference type="Proteomes" id="UP001180715">
    <property type="component" value="Unassembled WGS sequence"/>
</dbReference>
<evidence type="ECO:0000256" key="1">
    <source>
        <dbReference type="ARBA" id="ARBA00006484"/>
    </source>
</evidence>
<proteinExistence type="inferred from homology"/>
<dbReference type="Pfam" id="PF13561">
    <property type="entry name" value="adh_short_C2"/>
    <property type="match status" value="1"/>
</dbReference>
<dbReference type="CDD" id="cd05233">
    <property type="entry name" value="SDR_c"/>
    <property type="match status" value="1"/>
</dbReference>
<dbReference type="PANTHER" id="PTHR42879">
    <property type="entry name" value="3-OXOACYL-(ACYL-CARRIER-PROTEIN) REDUCTASE"/>
    <property type="match status" value="1"/>
</dbReference>
<dbReference type="EMBL" id="JAVDXX010000001">
    <property type="protein sequence ID" value="MDR7292846.1"/>
    <property type="molecule type" value="Genomic_DNA"/>
</dbReference>
<evidence type="ECO:0000313" key="3">
    <source>
        <dbReference type="Proteomes" id="UP001180715"/>
    </source>
</evidence>
<dbReference type="PRINTS" id="PR00080">
    <property type="entry name" value="SDRFAMILY"/>
</dbReference>